<evidence type="ECO:0000256" key="7">
    <source>
        <dbReference type="ARBA" id="ARBA00022898"/>
    </source>
</evidence>
<comment type="catalytic activity">
    <reaction evidence="10 12">
        <text>O-phospho-L-serine + 2-oxoglutarate = 3-phosphooxypyruvate + L-glutamate</text>
        <dbReference type="Rhea" id="RHEA:14329"/>
        <dbReference type="ChEBI" id="CHEBI:16810"/>
        <dbReference type="ChEBI" id="CHEBI:18110"/>
        <dbReference type="ChEBI" id="CHEBI:29985"/>
        <dbReference type="ChEBI" id="CHEBI:57524"/>
        <dbReference type="EC" id="2.6.1.52"/>
    </reaction>
</comment>
<keyword evidence="6 12" id="KW-0808">Transferase</keyword>
<evidence type="ECO:0000256" key="12">
    <source>
        <dbReference type="RuleBase" id="RU004505"/>
    </source>
</evidence>
<reference evidence="16 17" key="2">
    <citation type="submission" date="2024-03" db="EMBL/GenBank/DDBJ databases">
        <title>Complete genome sequence of the green alga Chloropicon roscoffensis RCC1871.</title>
        <authorList>
            <person name="Lemieux C."/>
            <person name="Pombert J.-F."/>
            <person name="Otis C."/>
            <person name="Turmel M."/>
        </authorList>
    </citation>
    <scope>NUCLEOTIDE SEQUENCE [LARGE SCALE GENOMIC DNA]</scope>
    <source>
        <strain evidence="16 17">RCC1871</strain>
    </source>
</reference>
<evidence type="ECO:0000313" key="16">
    <source>
        <dbReference type="EMBL" id="WZN64501.1"/>
    </source>
</evidence>
<accession>A0A7S3C9C9</accession>
<dbReference type="GO" id="GO:0005737">
    <property type="term" value="C:cytoplasm"/>
    <property type="evidence" value="ECO:0007669"/>
    <property type="project" value="TreeGrafter"/>
</dbReference>
<dbReference type="InterPro" id="IPR015424">
    <property type="entry name" value="PyrdxlP-dep_Trfase"/>
</dbReference>
<protein>
    <recommendedName>
        <fullName evidence="12">Phosphoserine aminotransferase</fullName>
        <ecNumber evidence="12">2.6.1.52</ecNumber>
    </recommendedName>
</protein>
<evidence type="ECO:0000256" key="8">
    <source>
        <dbReference type="ARBA" id="ARBA00023299"/>
    </source>
</evidence>
<keyword evidence="5 12" id="KW-0028">Amino-acid biosynthesis</keyword>
<keyword evidence="8 12" id="KW-0718">Serine biosynthesis</keyword>
<dbReference type="EC" id="2.6.1.52" evidence="12"/>
<evidence type="ECO:0000313" key="15">
    <source>
        <dbReference type="EMBL" id="CAE0189627.1"/>
    </source>
</evidence>
<feature type="region of interest" description="Disordered" evidence="13">
    <location>
        <begin position="1"/>
        <end position="56"/>
    </location>
</feature>
<dbReference type="SUPFAM" id="SSF53383">
    <property type="entry name" value="PLP-dependent transferases"/>
    <property type="match status" value="1"/>
</dbReference>
<evidence type="ECO:0000256" key="1">
    <source>
        <dbReference type="ARBA" id="ARBA00001933"/>
    </source>
</evidence>
<sequence length="436" mass="47106">MRTRTPQVGSHHKAKVRGSRRSVPRPQRHGPVGTPALRDPKSGDRSGNSGVDSKGRLANFSAGPAMVYEEVLHKCQLDLMNFEGKGLSVMEMSHRGASFTKIIEEAEQDLRTLLRIPETYEVLFMQGGATAQFAAVPYNLGWRHDPSDVAYAPRADFLTTGSWSKKAVAEAKKVGVEANVLATGDNKSIPSDVSAFDYGDAETRAQSAYLHLCANETIQGVEFKGLGSLGSVVGKGGQLQGAPIVADMSSNFCSKPVNVEDYGVIYAGAQKNVGPAGVTIVIVRKDLLGSPKAGTPTMLDWTVMSENKSLYNTPPCFSIYVCGLVFKHLLSLGGLDKVEQINKAKCGLLYDCIKQSQGYYDCPVDPKCRSAMNVPFTIPGHEDLEKVFVQEAEAAGLINLKGHRSVGGMRASIYNAMPMQGVEKLVAFMKDFQAKH</sequence>
<dbReference type="FunFam" id="3.90.1150.10:FF:000006">
    <property type="entry name" value="Phosphoserine aminotransferase"/>
    <property type="match status" value="1"/>
</dbReference>
<reference evidence="15" key="1">
    <citation type="submission" date="2021-01" db="EMBL/GenBank/DDBJ databases">
        <authorList>
            <person name="Corre E."/>
            <person name="Pelletier E."/>
            <person name="Niang G."/>
            <person name="Scheremetjew M."/>
            <person name="Finn R."/>
            <person name="Kale V."/>
            <person name="Holt S."/>
            <person name="Cochrane G."/>
            <person name="Meng A."/>
            <person name="Brown T."/>
            <person name="Cohen L."/>
        </authorList>
    </citation>
    <scope>NUCLEOTIDE SEQUENCE</scope>
    <source>
        <strain evidence="15">RCC1871</strain>
    </source>
</reference>
<dbReference type="AlphaFoldDB" id="A0A7S3C9C9"/>
<dbReference type="EMBL" id="HBHZ01003522">
    <property type="protein sequence ID" value="CAE0189627.1"/>
    <property type="molecule type" value="Transcribed_RNA"/>
</dbReference>
<dbReference type="GO" id="GO:0030170">
    <property type="term" value="F:pyridoxal phosphate binding"/>
    <property type="evidence" value="ECO:0007669"/>
    <property type="project" value="TreeGrafter"/>
</dbReference>
<comment type="catalytic activity">
    <reaction evidence="9">
        <text>4-(phosphooxy)-L-threonine + 2-oxoglutarate = (R)-3-hydroxy-2-oxo-4-phosphooxybutanoate + L-glutamate</text>
        <dbReference type="Rhea" id="RHEA:16573"/>
        <dbReference type="ChEBI" id="CHEBI:16810"/>
        <dbReference type="ChEBI" id="CHEBI:29985"/>
        <dbReference type="ChEBI" id="CHEBI:58452"/>
        <dbReference type="ChEBI" id="CHEBI:58538"/>
        <dbReference type="EC" id="2.6.1.52"/>
    </reaction>
</comment>
<evidence type="ECO:0000256" key="4">
    <source>
        <dbReference type="ARBA" id="ARBA00022576"/>
    </source>
</evidence>
<dbReference type="FunFam" id="3.40.640.10:FF:000010">
    <property type="entry name" value="Phosphoserine aminotransferase"/>
    <property type="match status" value="1"/>
</dbReference>
<gene>
    <name evidence="15" type="ORF">CROS1456_LOCUS2716</name>
    <name evidence="16" type="ORF">HKI87_09g60580</name>
</gene>
<evidence type="ECO:0000313" key="17">
    <source>
        <dbReference type="Proteomes" id="UP001472866"/>
    </source>
</evidence>
<dbReference type="InterPro" id="IPR015422">
    <property type="entry name" value="PyrdxlP-dep_Trfase_small"/>
</dbReference>
<feature type="compositionally biased region" description="Basic residues" evidence="13">
    <location>
        <begin position="10"/>
        <end position="28"/>
    </location>
</feature>
<dbReference type="PROSITE" id="PS00595">
    <property type="entry name" value="AA_TRANSFER_CLASS_5"/>
    <property type="match status" value="1"/>
</dbReference>
<proteinExistence type="inferred from homology"/>
<keyword evidence="17" id="KW-1185">Reference proteome</keyword>
<dbReference type="PANTHER" id="PTHR43247">
    <property type="entry name" value="PHOSPHOSERINE AMINOTRANSFERASE"/>
    <property type="match status" value="1"/>
</dbReference>
<evidence type="ECO:0000256" key="3">
    <source>
        <dbReference type="ARBA" id="ARBA00006904"/>
    </source>
</evidence>
<evidence type="ECO:0000259" key="14">
    <source>
        <dbReference type="Pfam" id="PF00266"/>
    </source>
</evidence>
<dbReference type="Proteomes" id="UP001472866">
    <property type="component" value="Chromosome 09"/>
</dbReference>
<dbReference type="Pfam" id="PF00266">
    <property type="entry name" value="Aminotran_5"/>
    <property type="match status" value="1"/>
</dbReference>
<dbReference type="InterPro" id="IPR022278">
    <property type="entry name" value="Pser_aminoTfrase"/>
</dbReference>
<dbReference type="NCBIfam" id="NF003764">
    <property type="entry name" value="PRK05355.1"/>
    <property type="match status" value="1"/>
</dbReference>
<evidence type="ECO:0000256" key="10">
    <source>
        <dbReference type="ARBA" id="ARBA00049007"/>
    </source>
</evidence>
<feature type="domain" description="Aminotransferase class V" evidence="14">
    <location>
        <begin position="59"/>
        <end position="425"/>
    </location>
</feature>
<comment type="cofactor">
    <cofactor evidence="1 11">
        <name>pyridoxal 5'-phosphate</name>
        <dbReference type="ChEBI" id="CHEBI:597326"/>
    </cofactor>
</comment>
<dbReference type="InterPro" id="IPR020578">
    <property type="entry name" value="Aminotrans_V_PyrdxlP_BS"/>
</dbReference>
<dbReference type="Gene3D" id="3.40.640.10">
    <property type="entry name" value="Type I PLP-dependent aspartate aminotransferase-like (Major domain)"/>
    <property type="match status" value="1"/>
</dbReference>
<dbReference type="EMBL" id="CP151509">
    <property type="protein sequence ID" value="WZN64501.1"/>
    <property type="molecule type" value="Genomic_DNA"/>
</dbReference>
<evidence type="ECO:0000256" key="9">
    <source>
        <dbReference type="ARBA" id="ARBA00047630"/>
    </source>
</evidence>
<keyword evidence="4 12" id="KW-0032">Aminotransferase</keyword>
<keyword evidence="7" id="KW-0663">Pyridoxal phosphate</keyword>
<dbReference type="InterPro" id="IPR000192">
    <property type="entry name" value="Aminotrans_V_dom"/>
</dbReference>
<comment type="similarity">
    <text evidence="3">Belongs to the class-V pyridoxal-phosphate-dependent aminotransferase family. SerC subfamily.</text>
</comment>
<organism evidence="15">
    <name type="scientific">Chloropicon roscoffensis</name>
    <dbReference type="NCBI Taxonomy" id="1461544"/>
    <lineage>
        <taxon>Eukaryota</taxon>
        <taxon>Viridiplantae</taxon>
        <taxon>Chlorophyta</taxon>
        <taxon>Chloropicophyceae</taxon>
        <taxon>Chloropicales</taxon>
        <taxon>Chloropicaceae</taxon>
        <taxon>Chloropicon</taxon>
    </lineage>
</organism>
<evidence type="ECO:0000256" key="6">
    <source>
        <dbReference type="ARBA" id="ARBA00022679"/>
    </source>
</evidence>
<evidence type="ECO:0000256" key="11">
    <source>
        <dbReference type="RuleBase" id="RU004504"/>
    </source>
</evidence>
<dbReference type="NCBIfam" id="TIGR01364">
    <property type="entry name" value="serC_1"/>
    <property type="match status" value="1"/>
</dbReference>
<dbReference type="Gene3D" id="3.90.1150.10">
    <property type="entry name" value="Aspartate Aminotransferase, domain 1"/>
    <property type="match status" value="1"/>
</dbReference>
<dbReference type="UniPathway" id="UPA00135">
    <property type="reaction ID" value="UER00197"/>
</dbReference>
<name>A0A7S3C9C9_9CHLO</name>
<evidence type="ECO:0000256" key="5">
    <source>
        <dbReference type="ARBA" id="ARBA00022605"/>
    </source>
</evidence>
<dbReference type="GO" id="GO:0004648">
    <property type="term" value="F:O-phospho-L-serine:2-oxoglutarate aminotransferase activity"/>
    <property type="evidence" value="ECO:0007669"/>
    <property type="project" value="UniProtKB-EC"/>
</dbReference>
<dbReference type="HAMAP" id="MF_00160">
    <property type="entry name" value="SerC_aminotrans_5"/>
    <property type="match status" value="1"/>
</dbReference>
<evidence type="ECO:0000256" key="13">
    <source>
        <dbReference type="SAM" id="MobiDB-lite"/>
    </source>
</evidence>
<dbReference type="PANTHER" id="PTHR43247:SF1">
    <property type="entry name" value="PHOSPHOSERINE AMINOTRANSFERASE"/>
    <property type="match status" value="1"/>
</dbReference>
<dbReference type="InterPro" id="IPR015421">
    <property type="entry name" value="PyrdxlP-dep_Trfase_major"/>
</dbReference>
<comment type="pathway">
    <text evidence="2 12">Amino-acid biosynthesis; L-serine biosynthesis; L-serine from 3-phospho-D-glycerate: step 2/3.</text>
</comment>
<dbReference type="GO" id="GO:0006564">
    <property type="term" value="P:L-serine biosynthetic process"/>
    <property type="evidence" value="ECO:0007669"/>
    <property type="project" value="UniProtKB-KW"/>
</dbReference>
<evidence type="ECO:0000256" key="2">
    <source>
        <dbReference type="ARBA" id="ARBA00005099"/>
    </source>
</evidence>